<keyword evidence="3" id="KW-1185">Reference proteome</keyword>
<dbReference type="RefSeq" id="WP_289164386.1">
    <property type="nucleotide sequence ID" value="NZ_JASZZN010000010.1"/>
</dbReference>
<dbReference type="Proteomes" id="UP001239462">
    <property type="component" value="Unassembled WGS sequence"/>
</dbReference>
<feature type="region of interest" description="Disordered" evidence="1">
    <location>
        <begin position="55"/>
        <end position="77"/>
    </location>
</feature>
<proteinExistence type="predicted"/>
<organism evidence="2 3">
    <name type="scientific">Roseiconus lacunae</name>
    <dbReference type="NCBI Taxonomy" id="2605694"/>
    <lineage>
        <taxon>Bacteria</taxon>
        <taxon>Pseudomonadati</taxon>
        <taxon>Planctomycetota</taxon>
        <taxon>Planctomycetia</taxon>
        <taxon>Pirellulales</taxon>
        <taxon>Pirellulaceae</taxon>
        <taxon>Roseiconus</taxon>
    </lineage>
</organism>
<dbReference type="EMBL" id="JASZZN010000010">
    <property type="protein sequence ID" value="MDM4016749.1"/>
    <property type="molecule type" value="Genomic_DNA"/>
</dbReference>
<evidence type="ECO:0000313" key="2">
    <source>
        <dbReference type="EMBL" id="MDM4016749.1"/>
    </source>
</evidence>
<gene>
    <name evidence="2" type="ORF">QTN89_14990</name>
</gene>
<dbReference type="InterPro" id="IPR021848">
    <property type="entry name" value="HODM_asu-like"/>
</dbReference>
<evidence type="ECO:0000256" key="1">
    <source>
        <dbReference type="SAM" id="MobiDB-lite"/>
    </source>
</evidence>
<sequence>MIELFPLQRSEFQHQFGISAMPAHVPIFRTIDCHGDKVLLKRELLSGAHRDHYLVQSPSDRPGFQTDTDHRSFDDPPNRRLNRFVTWAIERSEHLSEDSRSPHGDIEPFDAYPPLEWLYRQTQEDIVFLSPEPPFVVTGGCVCFPSGWSLPNKVGQPLLEVHDGVPGFAEQLWKKTSGLMSRLKIDRSVWRSNWGIRPSPDLDQSLRRTASVQSQRDQINKGNAMRHCYFRVEFQTLTKLDEIGIVFTIRTTQCPLASLTTEQLTCLRDNLRSCPEATLRYKGIAPMLDAICTGIERQLNASPR</sequence>
<evidence type="ECO:0000313" key="3">
    <source>
        <dbReference type="Proteomes" id="UP001239462"/>
    </source>
</evidence>
<comment type="caution">
    <text evidence="2">The sequence shown here is derived from an EMBL/GenBank/DDBJ whole genome shotgun (WGS) entry which is preliminary data.</text>
</comment>
<dbReference type="Pfam" id="PF11927">
    <property type="entry name" value="HODM_asu-like"/>
    <property type="match status" value="1"/>
</dbReference>
<reference evidence="2 3" key="1">
    <citation type="submission" date="2023-06" db="EMBL/GenBank/DDBJ databases">
        <title>Roseiconus lacunae JC819 isolated from Gulf of Mannar region, Tamil Nadu.</title>
        <authorList>
            <person name="Pk S."/>
            <person name="Ch S."/>
            <person name="Ch V.R."/>
        </authorList>
    </citation>
    <scope>NUCLEOTIDE SEQUENCE [LARGE SCALE GENOMIC DNA]</scope>
    <source>
        <strain evidence="2 3">JC819</strain>
    </source>
</reference>
<feature type="compositionally biased region" description="Basic and acidic residues" evidence="1">
    <location>
        <begin position="67"/>
        <end position="77"/>
    </location>
</feature>
<protein>
    <submittedName>
        <fullName evidence="2">DUF3445 domain-containing protein</fullName>
    </submittedName>
</protein>
<name>A0ABT7PJS5_9BACT</name>
<accession>A0ABT7PJS5</accession>